<comment type="caution">
    <text evidence="12">The sequence shown here is derived from an EMBL/GenBank/DDBJ whole genome shotgun (WGS) entry which is preliminary data.</text>
</comment>
<feature type="region of interest" description="Disordered" evidence="10">
    <location>
        <begin position="399"/>
        <end position="419"/>
    </location>
</feature>
<keyword evidence="7" id="KW-0411">Iron-sulfur</keyword>
<accession>A0ABQ4N7A6</accession>
<evidence type="ECO:0000313" key="13">
    <source>
        <dbReference type="Proteomes" id="UP000680304"/>
    </source>
</evidence>
<reference evidence="12 13" key="1">
    <citation type="submission" date="2021-04" db="EMBL/GenBank/DDBJ databases">
        <title>Draft genome sequence of Paenibacillus cisolokensis, LC2-13A.</title>
        <authorList>
            <person name="Uke A."/>
            <person name="Chhe C."/>
            <person name="Baramee S."/>
            <person name="Kosugi A."/>
        </authorList>
    </citation>
    <scope>NUCLEOTIDE SEQUENCE [LARGE SCALE GENOMIC DNA]</scope>
    <source>
        <strain evidence="12 13">LC2-13A</strain>
    </source>
</reference>
<dbReference type="SUPFAM" id="SSF53383">
    <property type="entry name" value="PLP-dependent transferases"/>
    <property type="match status" value="1"/>
</dbReference>
<dbReference type="EMBL" id="BOVJ01000079">
    <property type="protein sequence ID" value="GIQ64057.1"/>
    <property type="molecule type" value="Genomic_DNA"/>
</dbReference>
<evidence type="ECO:0000256" key="5">
    <source>
        <dbReference type="ARBA" id="ARBA00022898"/>
    </source>
</evidence>
<evidence type="ECO:0000256" key="4">
    <source>
        <dbReference type="ARBA" id="ARBA00022723"/>
    </source>
</evidence>
<dbReference type="Proteomes" id="UP000680304">
    <property type="component" value="Unassembled WGS sequence"/>
</dbReference>
<comment type="catalytic activity">
    <reaction evidence="8">
        <text>(sulfur carrier)-H + L-cysteine = (sulfur carrier)-SH + L-alanine</text>
        <dbReference type="Rhea" id="RHEA:43892"/>
        <dbReference type="Rhea" id="RHEA-COMP:14737"/>
        <dbReference type="Rhea" id="RHEA-COMP:14739"/>
        <dbReference type="ChEBI" id="CHEBI:29917"/>
        <dbReference type="ChEBI" id="CHEBI:35235"/>
        <dbReference type="ChEBI" id="CHEBI:57972"/>
        <dbReference type="ChEBI" id="CHEBI:64428"/>
        <dbReference type="EC" id="2.8.1.7"/>
    </reaction>
</comment>
<organism evidence="12 13">
    <name type="scientific">Paenibacillus cisolokensis</name>
    <dbReference type="NCBI Taxonomy" id="1658519"/>
    <lineage>
        <taxon>Bacteria</taxon>
        <taxon>Bacillati</taxon>
        <taxon>Bacillota</taxon>
        <taxon>Bacilli</taxon>
        <taxon>Bacillales</taxon>
        <taxon>Paenibacillaceae</taxon>
        <taxon>Paenibacillus</taxon>
    </lineage>
</organism>
<evidence type="ECO:0000259" key="11">
    <source>
        <dbReference type="Pfam" id="PF00266"/>
    </source>
</evidence>
<dbReference type="Gene3D" id="3.90.1150.10">
    <property type="entry name" value="Aspartate Aminotransferase, domain 1"/>
    <property type="match status" value="1"/>
</dbReference>
<keyword evidence="6" id="KW-0408">Iron</keyword>
<evidence type="ECO:0000313" key="12">
    <source>
        <dbReference type="EMBL" id="GIQ64057.1"/>
    </source>
</evidence>
<dbReference type="Pfam" id="PF00266">
    <property type="entry name" value="Aminotran_5"/>
    <property type="match status" value="1"/>
</dbReference>
<dbReference type="InterPro" id="IPR015422">
    <property type="entry name" value="PyrdxlP-dep_Trfase_small"/>
</dbReference>
<evidence type="ECO:0000256" key="7">
    <source>
        <dbReference type="ARBA" id="ARBA00023014"/>
    </source>
</evidence>
<feature type="domain" description="Aminotransferase class V" evidence="11">
    <location>
        <begin position="5"/>
        <end position="368"/>
    </location>
</feature>
<comment type="similarity">
    <text evidence="2">Belongs to the class-V pyridoxal-phosphate-dependent aminotransferase family. NifS/IscS subfamily.</text>
</comment>
<keyword evidence="5" id="KW-0663">Pyridoxal phosphate</keyword>
<dbReference type="PANTHER" id="PTHR11601:SF34">
    <property type="entry name" value="CYSTEINE DESULFURASE"/>
    <property type="match status" value="1"/>
</dbReference>
<evidence type="ECO:0000256" key="2">
    <source>
        <dbReference type="ARBA" id="ARBA00006490"/>
    </source>
</evidence>
<evidence type="ECO:0000256" key="6">
    <source>
        <dbReference type="ARBA" id="ARBA00023004"/>
    </source>
</evidence>
<keyword evidence="4" id="KW-0479">Metal-binding</keyword>
<dbReference type="PANTHER" id="PTHR11601">
    <property type="entry name" value="CYSTEINE DESULFURYLASE FAMILY MEMBER"/>
    <property type="match status" value="1"/>
</dbReference>
<evidence type="ECO:0000256" key="3">
    <source>
        <dbReference type="ARBA" id="ARBA00012239"/>
    </source>
</evidence>
<gene>
    <name evidence="12" type="ORF">PACILC2_26250</name>
</gene>
<dbReference type="InterPro" id="IPR000192">
    <property type="entry name" value="Aminotrans_V_dom"/>
</dbReference>
<keyword evidence="13" id="KW-1185">Reference proteome</keyword>
<dbReference type="Gene3D" id="3.40.640.10">
    <property type="entry name" value="Type I PLP-dependent aspartate aminotransferase-like (Major domain)"/>
    <property type="match status" value="1"/>
</dbReference>
<dbReference type="Gene3D" id="1.10.260.50">
    <property type="match status" value="1"/>
</dbReference>
<protein>
    <recommendedName>
        <fullName evidence="3">cysteine desulfurase</fullName>
        <ecNumber evidence="3">2.8.1.7</ecNumber>
    </recommendedName>
</protein>
<dbReference type="InterPro" id="IPR015424">
    <property type="entry name" value="PyrdxlP-dep_Trfase"/>
</dbReference>
<evidence type="ECO:0000256" key="10">
    <source>
        <dbReference type="SAM" id="MobiDB-lite"/>
    </source>
</evidence>
<dbReference type="EC" id="2.8.1.7" evidence="3"/>
<evidence type="ECO:0000256" key="1">
    <source>
        <dbReference type="ARBA" id="ARBA00001933"/>
    </source>
</evidence>
<comment type="cofactor">
    <cofactor evidence="1 9">
        <name>pyridoxal 5'-phosphate</name>
        <dbReference type="ChEBI" id="CHEBI:597326"/>
    </cofactor>
</comment>
<dbReference type="PROSITE" id="PS00595">
    <property type="entry name" value="AA_TRANSFER_CLASS_5"/>
    <property type="match status" value="1"/>
</dbReference>
<proteinExistence type="inferred from homology"/>
<sequence>MNDRHYFDHAASSPLHPDVAETMLEVMRETVGNASSMHAFGRAARQRINRARDLIAEGLGCEPGELMFTSGGTESDNAAIAGTARARRKQGKTHIITSAVEHHAVLHTCDALEQEGFRVTRLPVDETGRVSVDDVREALTPDTAVVTIMHGNNEVGTIQPIEEIGELTRAAGVPFHVDAVQSLGTEPIDLGRLPVDLMSFSAHKINGPQGVGALYIARGTPFEPLLHGGNQERKRRPGTENVAAIAGFARAFERCVNERETKKLFLDKLRSTWIERLAAIAGEDRIAVNGNPLHRLPHIANISFAGLDTETLLMNLDLAGVAASSGSACTSGSLERSHVLKAMNLPRWRLESAVRFSFGLGNTMEEIELAAQKLKRFCAGLVLPTRRLIQARDQTSTAYRSSCSRHPHRQKSRESEGRMVRRTLAAQRSHSGDGLAVVRRRTRCGMEPRADLRRRCRSYCRRRFGSQVEGCGDRKVFLPKRMR</sequence>
<dbReference type="InterPro" id="IPR020578">
    <property type="entry name" value="Aminotrans_V_PyrdxlP_BS"/>
</dbReference>
<name>A0ABQ4N7A6_9BACL</name>
<evidence type="ECO:0000256" key="8">
    <source>
        <dbReference type="ARBA" id="ARBA00050776"/>
    </source>
</evidence>
<evidence type="ECO:0000256" key="9">
    <source>
        <dbReference type="RuleBase" id="RU004504"/>
    </source>
</evidence>
<dbReference type="InterPro" id="IPR015421">
    <property type="entry name" value="PyrdxlP-dep_Trfase_major"/>
</dbReference>